<accession>A0A5C6RZW1</accession>
<dbReference type="RefSeq" id="WP_147166224.1">
    <property type="nucleotide sequence ID" value="NZ_VOOR01000006.1"/>
</dbReference>
<gene>
    <name evidence="1" type="ORF">FRY97_04435</name>
</gene>
<protein>
    <submittedName>
        <fullName evidence="1">Uncharacterized protein</fullName>
    </submittedName>
</protein>
<name>A0A5C6RZW1_9BACT</name>
<reference evidence="1 2" key="1">
    <citation type="submission" date="2019-08" db="EMBL/GenBank/DDBJ databases">
        <title>Genome of Phaeodactylibacter luteus.</title>
        <authorList>
            <person name="Bowman J.P."/>
        </authorList>
    </citation>
    <scope>NUCLEOTIDE SEQUENCE [LARGE SCALE GENOMIC DNA]</scope>
    <source>
        <strain evidence="1 2">KCTC 42180</strain>
    </source>
</reference>
<dbReference type="EMBL" id="VOOR01000006">
    <property type="protein sequence ID" value="TXB67643.1"/>
    <property type="molecule type" value="Genomic_DNA"/>
</dbReference>
<dbReference type="Proteomes" id="UP000321580">
    <property type="component" value="Unassembled WGS sequence"/>
</dbReference>
<evidence type="ECO:0000313" key="2">
    <source>
        <dbReference type="Proteomes" id="UP000321580"/>
    </source>
</evidence>
<dbReference type="AlphaFoldDB" id="A0A5C6RZW1"/>
<proteinExistence type="predicted"/>
<comment type="caution">
    <text evidence="1">The sequence shown here is derived from an EMBL/GenBank/DDBJ whole genome shotgun (WGS) entry which is preliminary data.</text>
</comment>
<dbReference type="OrthoDB" id="1491878at2"/>
<evidence type="ECO:0000313" key="1">
    <source>
        <dbReference type="EMBL" id="TXB67643.1"/>
    </source>
</evidence>
<sequence>MQLKRIKHYFEAYKAYLQTEQAQATRVHIWESQRIFQNNWDRDATEWAAMYDACLKNSTSRRLWKREAYEPKRMMLELMRMQPDFTRHMFLDLFNEEKALEGRASRFVHYCNMLFEEYQDKHPARRDNSHYHDDGYQMVFLYLAFRFPEHYTLYEGETFRRFLQHLGSPDIPAAHDLERFAKVMRTIYKMMEKEPELLPSHLARLPAAEKDSSGSLLVVYDFYQAVAGERAALPAYTGR</sequence>
<keyword evidence="2" id="KW-1185">Reference proteome</keyword>
<organism evidence="1 2">
    <name type="scientific">Phaeodactylibacter luteus</name>
    <dbReference type="NCBI Taxonomy" id="1564516"/>
    <lineage>
        <taxon>Bacteria</taxon>
        <taxon>Pseudomonadati</taxon>
        <taxon>Bacteroidota</taxon>
        <taxon>Saprospiria</taxon>
        <taxon>Saprospirales</taxon>
        <taxon>Haliscomenobacteraceae</taxon>
        <taxon>Phaeodactylibacter</taxon>
    </lineage>
</organism>